<evidence type="ECO:0000256" key="22">
    <source>
        <dbReference type="ARBA" id="ARBA00047322"/>
    </source>
</evidence>
<evidence type="ECO:0000256" key="31">
    <source>
        <dbReference type="ARBA" id="ARBA00049320"/>
    </source>
</evidence>
<evidence type="ECO:0000256" key="3">
    <source>
        <dbReference type="ARBA" id="ARBA00010594"/>
    </source>
</evidence>
<evidence type="ECO:0000256" key="14">
    <source>
        <dbReference type="ARBA" id="ARBA00023136"/>
    </source>
</evidence>
<comment type="catalytic activity">
    <reaction evidence="26">
        <text>1-tetradecanoyl-sn-glycero-3-phosphocholine + H2O = 1-tetradecanoyl-sn-glycerol + phosphocholine + H(+)</text>
        <dbReference type="Rhea" id="RHEA:40999"/>
        <dbReference type="ChEBI" id="CHEBI:15377"/>
        <dbReference type="ChEBI" id="CHEBI:15378"/>
        <dbReference type="ChEBI" id="CHEBI:64489"/>
        <dbReference type="ChEBI" id="CHEBI:75536"/>
        <dbReference type="ChEBI" id="CHEBI:295975"/>
    </reaction>
    <physiologicalReaction direction="left-to-right" evidence="26">
        <dbReference type="Rhea" id="RHEA:41000"/>
    </physiologicalReaction>
</comment>
<evidence type="ECO:0000256" key="20">
    <source>
        <dbReference type="ARBA" id="ARBA00046203"/>
    </source>
</evidence>
<comment type="catalytic activity">
    <reaction evidence="28">
        <text>sphing-4-enine-phosphocholine + H2O = sphing-4-enine + phosphocholine + H(+)</text>
        <dbReference type="Rhea" id="RHEA:41095"/>
        <dbReference type="ChEBI" id="CHEBI:15377"/>
        <dbReference type="ChEBI" id="CHEBI:15378"/>
        <dbReference type="ChEBI" id="CHEBI:57756"/>
        <dbReference type="ChEBI" id="CHEBI:58906"/>
        <dbReference type="ChEBI" id="CHEBI:295975"/>
    </reaction>
    <physiologicalReaction direction="left-to-right" evidence="28">
        <dbReference type="Rhea" id="RHEA:41096"/>
    </physiologicalReaction>
</comment>
<keyword evidence="8" id="KW-0479">Metal-binding</keyword>
<keyword evidence="5" id="KW-1003">Cell membrane</keyword>
<organism evidence="32 33">
    <name type="scientific">Leptotrombidium deliense</name>
    <dbReference type="NCBI Taxonomy" id="299467"/>
    <lineage>
        <taxon>Eukaryota</taxon>
        <taxon>Metazoa</taxon>
        <taxon>Ecdysozoa</taxon>
        <taxon>Arthropoda</taxon>
        <taxon>Chelicerata</taxon>
        <taxon>Arachnida</taxon>
        <taxon>Acari</taxon>
        <taxon>Acariformes</taxon>
        <taxon>Trombidiformes</taxon>
        <taxon>Prostigmata</taxon>
        <taxon>Anystina</taxon>
        <taxon>Parasitengona</taxon>
        <taxon>Trombiculoidea</taxon>
        <taxon>Trombiculidae</taxon>
        <taxon>Leptotrombidium</taxon>
    </lineage>
</organism>
<evidence type="ECO:0000256" key="26">
    <source>
        <dbReference type="ARBA" id="ARBA00047779"/>
    </source>
</evidence>
<dbReference type="EC" id="3.1.4.38" evidence="4"/>
<comment type="cofactor">
    <cofactor evidence="1">
        <name>Zn(2+)</name>
        <dbReference type="ChEBI" id="CHEBI:29105"/>
    </cofactor>
</comment>
<keyword evidence="17" id="KW-0449">Lipoprotein</keyword>
<evidence type="ECO:0000256" key="29">
    <source>
        <dbReference type="ARBA" id="ARBA00048703"/>
    </source>
</evidence>
<evidence type="ECO:0000256" key="4">
    <source>
        <dbReference type="ARBA" id="ARBA00012318"/>
    </source>
</evidence>
<keyword evidence="6" id="KW-0597">Phosphoprotein</keyword>
<dbReference type="OrthoDB" id="415411at2759"/>
<evidence type="ECO:0000256" key="11">
    <source>
        <dbReference type="ARBA" id="ARBA00022833"/>
    </source>
</evidence>
<protein>
    <recommendedName>
        <fullName evidence="4">glycerophosphocholine cholinephosphodiesterase</fullName>
        <ecNumber evidence="4">3.1.4.38</ecNumber>
    </recommendedName>
    <alternativeName>
        <fullName evidence="19">Choline-specific glycerophosphodiester phosphodiesterase</fullName>
    </alternativeName>
    <alternativeName>
        <fullName evidence="18">Ectonucleotide pyrophosphatase/phosphodiesterase family member 6</fullName>
    </alternativeName>
</protein>
<evidence type="ECO:0000256" key="30">
    <source>
        <dbReference type="ARBA" id="ARBA00049092"/>
    </source>
</evidence>
<keyword evidence="13" id="KW-0443">Lipid metabolism</keyword>
<keyword evidence="10" id="KW-0378">Hydrolase</keyword>
<dbReference type="Pfam" id="PF01663">
    <property type="entry name" value="Phosphodiest"/>
    <property type="match status" value="1"/>
</dbReference>
<dbReference type="PANTHER" id="PTHR10151:SF66">
    <property type="entry name" value="GLYCEROPHOSPHOCHOLINE CHOLINEPHOSPHODIESTERASE ENPP6"/>
    <property type="match status" value="1"/>
</dbReference>
<dbReference type="STRING" id="299467.A0A443S3Z5"/>
<comment type="function">
    <text evidence="20">Choline-specific glycerophosphodiesterase that hydrolyzes glycerophosphocholine (GPC) and lysophosphatidylcholine (LPC) and contributes to supplying choline to the cells. Has a preference for LPC with short (12:0 and 14:0) or polyunsaturated (18:2 and 20:4) fatty acids. In vitro, hydrolyzes only choline-containing lysophospholipids, such as sphingosylphosphorylcholine (SPC), platelet-activating factor (PAF) and lysoPAF, but not other lysophospholipids.</text>
</comment>
<comment type="catalytic activity">
    <reaction evidence="22">
        <text>1-(9Z-octadecenoyl)-sn-glycero-3-phosphocholine + H2O = 1-(9Z-octadecenoyl)-sn-glycerol + phosphocholine + H(+)</text>
        <dbReference type="Rhea" id="RHEA:41091"/>
        <dbReference type="ChEBI" id="CHEBI:15377"/>
        <dbReference type="ChEBI" id="CHEBI:15378"/>
        <dbReference type="ChEBI" id="CHEBI:28610"/>
        <dbReference type="ChEBI" id="CHEBI:75757"/>
        <dbReference type="ChEBI" id="CHEBI:295975"/>
    </reaction>
    <physiologicalReaction direction="left-to-right" evidence="22">
        <dbReference type="Rhea" id="RHEA:41092"/>
    </physiologicalReaction>
</comment>
<evidence type="ECO:0000256" key="17">
    <source>
        <dbReference type="ARBA" id="ARBA00023288"/>
    </source>
</evidence>
<dbReference type="PANTHER" id="PTHR10151">
    <property type="entry name" value="ECTONUCLEOTIDE PYROPHOSPHATASE/PHOSPHODIESTERASE"/>
    <property type="match status" value="1"/>
</dbReference>
<feature type="non-terminal residue" evidence="32">
    <location>
        <position position="332"/>
    </location>
</feature>
<comment type="catalytic activity">
    <reaction evidence="23">
        <text>glycero-2-phosphocholine + H2O = phosphocholine + glycerol + H(+)</text>
        <dbReference type="Rhea" id="RHEA:61684"/>
        <dbReference type="ChEBI" id="CHEBI:15377"/>
        <dbReference type="ChEBI" id="CHEBI:15378"/>
        <dbReference type="ChEBI" id="CHEBI:17754"/>
        <dbReference type="ChEBI" id="CHEBI:144950"/>
        <dbReference type="ChEBI" id="CHEBI:295975"/>
    </reaction>
    <physiologicalReaction direction="left-to-right" evidence="23">
        <dbReference type="Rhea" id="RHEA:61685"/>
    </physiologicalReaction>
</comment>
<evidence type="ECO:0000256" key="27">
    <source>
        <dbReference type="ARBA" id="ARBA00048209"/>
    </source>
</evidence>
<keyword evidence="33" id="KW-1185">Reference proteome</keyword>
<dbReference type="AlphaFoldDB" id="A0A443S3Z5"/>
<dbReference type="EMBL" id="NCKV01009453">
    <property type="protein sequence ID" value="RWS22215.1"/>
    <property type="molecule type" value="Genomic_DNA"/>
</dbReference>
<dbReference type="SUPFAM" id="SSF53649">
    <property type="entry name" value="Alkaline phosphatase-like"/>
    <property type="match status" value="1"/>
</dbReference>
<evidence type="ECO:0000256" key="8">
    <source>
        <dbReference type="ARBA" id="ARBA00022723"/>
    </source>
</evidence>
<comment type="catalytic activity">
    <reaction evidence="24">
        <text>a 1-O-alkyl-sn-glycero-3-phosphocholine + H2O = a 1-O-alkyl-sn-glycerol + phosphocholine + H(+)</text>
        <dbReference type="Rhea" id="RHEA:36083"/>
        <dbReference type="ChEBI" id="CHEBI:15377"/>
        <dbReference type="ChEBI" id="CHEBI:15378"/>
        <dbReference type="ChEBI" id="CHEBI:15850"/>
        <dbReference type="ChEBI" id="CHEBI:30909"/>
        <dbReference type="ChEBI" id="CHEBI:295975"/>
    </reaction>
    <physiologicalReaction direction="left-to-right" evidence="24">
        <dbReference type="Rhea" id="RHEA:36084"/>
    </physiologicalReaction>
</comment>
<evidence type="ECO:0000256" key="24">
    <source>
        <dbReference type="ARBA" id="ARBA00047494"/>
    </source>
</evidence>
<comment type="catalytic activity">
    <reaction evidence="27">
        <text>1-hexadecanoyl-sn-glycero-3-phosphocholine + H2O = 1-hexadecanoyl-sn-glycerol + phosphocholine + H(+)</text>
        <dbReference type="Rhea" id="RHEA:41119"/>
        <dbReference type="ChEBI" id="CHEBI:15377"/>
        <dbReference type="ChEBI" id="CHEBI:15378"/>
        <dbReference type="ChEBI" id="CHEBI:72998"/>
        <dbReference type="ChEBI" id="CHEBI:75542"/>
        <dbReference type="ChEBI" id="CHEBI:295975"/>
    </reaction>
    <physiologicalReaction direction="left-to-right" evidence="27">
        <dbReference type="Rhea" id="RHEA:41120"/>
    </physiologicalReaction>
</comment>
<evidence type="ECO:0000256" key="5">
    <source>
        <dbReference type="ARBA" id="ARBA00022475"/>
    </source>
</evidence>
<evidence type="ECO:0000256" key="7">
    <source>
        <dbReference type="ARBA" id="ARBA00022622"/>
    </source>
</evidence>
<keyword evidence="7" id="KW-0336">GPI-anchor</keyword>
<comment type="similarity">
    <text evidence="3">Belongs to the nucleotide pyrophosphatase/phosphodiesterase family.</text>
</comment>
<name>A0A443S3Z5_9ACAR</name>
<evidence type="ECO:0000256" key="12">
    <source>
        <dbReference type="ARBA" id="ARBA00022963"/>
    </source>
</evidence>
<comment type="subcellular location">
    <subcellularLocation>
        <location evidence="2">Cell membrane</location>
        <topology evidence="2">Lipid-anchor</topology>
        <topology evidence="2">GPI-anchor</topology>
    </subcellularLocation>
</comment>
<keyword evidence="9" id="KW-0732">Signal</keyword>
<evidence type="ECO:0000256" key="6">
    <source>
        <dbReference type="ARBA" id="ARBA00022553"/>
    </source>
</evidence>
<comment type="catalytic activity">
    <reaction evidence="21">
        <text>1-dodecanoyl-sn-glycero-3-phosphocholine + H2O = 1-dodecanoyl-sn-glycerol + phosphocholine + H(+)</text>
        <dbReference type="Rhea" id="RHEA:41127"/>
        <dbReference type="ChEBI" id="CHEBI:15377"/>
        <dbReference type="ChEBI" id="CHEBI:15378"/>
        <dbReference type="ChEBI" id="CHEBI:74966"/>
        <dbReference type="ChEBI" id="CHEBI:75529"/>
        <dbReference type="ChEBI" id="CHEBI:295975"/>
    </reaction>
    <physiologicalReaction direction="left-to-right" evidence="21">
        <dbReference type="Rhea" id="RHEA:41128"/>
    </physiologicalReaction>
</comment>
<dbReference type="VEuPathDB" id="VectorBase:LDEU009825"/>
<comment type="catalytic activity">
    <reaction evidence="29">
        <text>sn-glycerol 3-phosphocholine + H2O = phosphocholine + glycerol + H(+)</text>
        <dbReference type="Rhea" id="RHEA:19545"/>
        <dbReference type="ChEBI" id="CHEBI:15377"/>
        <dbReference type="ChEBI" id="CHEBI:15378"/>
        <dbReference type="ChEBI" id="CHEBI:16870"/>
        <dbReference type="ChEBI" id="CHEBI:17754"/>
        <dbReference type="ChEBI" id="CHEBI:295975"/>
        <dbReference type="EC" id="3.1.4.38"/>
    </reaction>
    <physiologicalReaction direction="left-to-right" evidence="29">
        <dbReference type="Rhea" id="RHEA:19546"/>
    </physiologicalReaction>
</comment>
<dbReference type="GO" id="GO:0047390">
    <property type="term" value="F:glycerophosphocholine cholinephosphodiesterase activity"/>
    <property type="evidence" value="ECO:0007669"/>
    <property type="project" value="UniProtKB-EC"/>
</dbReference>
<keyword evidence="15" id="KW-1015">Disulfide bond</keyword>
<evidence type="ECO:0000256" key="25">
    <source>
        <dbReference type="ARBA" id="ARBA00047600"/>
    </source>
</evidence>
<evidence type="ECO:0000313" key="33">
    <source>
        <dbReference type="Proteomes" id="UP000288716"/>
    </source>
</evidence>
<comment type="caution">
    <text evidence="32">The sequence shown here is derived from an EMBL/GenBank/DDBJ whole genome shotgun (WGS) entry which is preliminary data.</text>
</comment>
<dbReference type="InterPro" id="IPR017850">
    <property type="entry name" value="Alkaline_phosphatase_core_sf"/>
</dbReference>
<comment type="catalytic activity">
    <reaction evidence="31">
        <text>1-(5Z,8Z,11Z,14Z-eicosatetraenoyl)-sn-glycero-3-phosphocholine + H2O = 1-(5Z,8Z,11Z,14Z-eicosatetraenoyl)-sn-glycerol + phosphocholine + H(+)</text>
        <dbReference type="Rhea" id="RHEA:41003"/>
        <dbReference type="ChEBI" id="CHEBI:15377"/>
        <dbReference type="ChEBI" id="CHEBI:15378"/>
        <dbReference type="ChEBI" id="CHEBI:34071"/>
        <dbReference type="ChEBI" id="CHEBI:74344"/>
        <dbReference type="ChEBI" id="CHEBI:295975"/>
    </reaction>
    <physiologicalReaction direction="left-to-right" evidence="31">
        <dbReference type="Rhea" id="RHEA:41004"/>
    </physiologicalReaction>
</comment>
<dbReference type="Proteomes" id="UP000288716">
    <property type="component" value="Unassembled WGS sequence"/>
</dbReference>
<evidence type="ECO:0000256" key="9">
    <source>
        <dbReference type="ARBA" id="ARBA00022729"/>
    </source>
</evidence>
<evidence type="ECO:0000256" key="15">
    <source>
        <dbReference type="ARBA" id="ARBA00023157"/>
    </source>
</evidence>
<evidence type="ECO:0000256" key="2">
    <source>
        <dbReference type="ARBA" id="ARBA00004609"/>
    </source>
</evidence>
<dbReference type="GO" id="GO:0046872">
    <property type="term" value="F:metal ion binding"/>
    <property type="evidence" value="ECO:0007669"/>
    <property type="project" value="UniProtKB-KW"/>
</dbReference>
<keyword evidence="16" id="KW-0325">Glycoprotein</keyword>
<proteinExistence type="inferred from homology"/>
<keyword evidence="11" id="KW-0862">Zinc</keyword>
<evidence type="ECO:0000256" key="16">
    <source>
        <dbReference type="ARBA" id="ARBA00023180"/>
    </source>
</evidence>
<accession>A0A443S3Z5</accession>
<sequence>WDGCQVAISNTTPTYCAEYQSYWTWPKVKEDTIDALHEILDNFESDEWQLALVYYEAIDATGHAWGPETEERVHAVRDLDDILFNLTTEIYARKMDKEVNVVLVSDHGMTTVDTEGNFTVLIDLENIINEDDVEMMLDRGSTSFLYPKRGKEEKIYNTLKKAKVKGMHYYRKSDLPEHYHIKHHRRVSPIVLVADKGYFVRGFSSGGKTKPVWDVLYTGHHGYDPYEVDQMRTIMYAVGPGLKKNYVNEPLMMTDHYNLICHLLGIEAQPNNGSWLRVQNMLAKSSRTIKRSPIVQKSQANLINNNNNADKICKANQVMQNNVLNLLKLFDY</sequence>
<evidence type="ECO:0000256" key="13">
    <source>
        <dbReference type="ARBA" id="ARBA00023098"/>
    </source>
</evidence>
<evidence type="ECO:0000256" key="1">
    <source>
        <dbReference type="ARBA" id="ARBA00001947"/>
    </source>
</evidence>
<dbReference type="Gene3D" id="3.40.720.10">
    <property type="entry name" value="Alkaline Phosphatase, subunit A"/>
    <property type="match status" value="1"/>
</dbReference>
<dbReference type="InterPro" id="IPR002591">
    <property type="entry name" value="Phosphodiest/P_Trfase"/>
</dbReference>
<keyword evidence="12" id="KW-0442">Lipid degradation</keyword>
<evidence type="ECO:0000256" key="28">
    <source>
        <dbReference type="ARBA" id="ARBA00048234"/>
    </source>
</evidence>
<evidence type="ECO:0000313" key="32">
    <source>
        <dbReference type="EMBL" id="RWS22215.1"/>
    </source>
</evidence>
<gene>
    <name evidence="32" type="ORF">B4U80_06738</name>
</gene>
<evidence type="ECO:0000256" key="23">
    <source>
        <dbReference type="ARBA" id="ARBA00047482"/>
    </source>
</evidence>
<comment type="catalytic activity">
    <reaction evidence="30">
        <text>1-(9Z,12Z)-octadecadienoyl-sn-glycero-3-phosphocholine + H2O = 1-(9Z,12Z-octadecadienoyl)-sn-glycerol + phosphocholine + H(+)</text>
        <dbReference type="Rhea" id="RHEA:41115"/>
        <dbReference type="ChEBI" id="CHEBI:15377"/>
        <dbReference type="ChEBI" id="CHEBI:15378"/>
        <dbReference type="ChEBI" id="CHEBI:28733"/>
        <dbReference type="ChEBI" id="CHEBI:75561"/>
        <dbReference type="ChEBI" id="CHEBI:295975"/>
    </reaction>
    <physiologicalReaction direction="left-to-right" evidence="30">
        <dbReference type="Rhea" id="RHEA:41116"/>
    </physiologicalReaction>
</comment>
<comment type="catalytic activity">
    <reaction evidence="25">
        <text>a 1-acyl-sn-glycero-3-phosphocholine + H2O = a 1-acyl-sn-glycerol + phosphocholine + H(+)</text>
        <dbReference type="Rhea" id="RHEA:44720"/>
        <dbReference type="ChEBI" id="CHEBI:15377"/>
        <dbReference type="ChEBI" id="CHEBI:15378"/>
        <dbReference type="ChEBI" id="CHEBI:58168"/>
        <dbReference type="ChEBI" id="CHEBI:64683"/>
        <dbReference type="ChEBI" id="CHEBI:295975"/>
    </reaction>
    <physiologicalReaction direction="left-to-right" evidence="25">
        <dbReference type="Rhea" id="RHEA:44721"/>
    </physiologicalReaction>
</comment>
<reference evidence="32 33" key="1">
    <citation type="journal article" date="2018" name="Gigascience">
        <title>Genomes of trombidid mites reveal novel predicted allergens and laterally-transferred genes associated with secondary metabolism.</title>
        <authorList>
            <person name="Dong X."/>
            <person name="Chaisiri K."/>
            <person name="Xia D."/>
            <person name="Armstrong S.D."/>
            <person name="Fang Y."/>
            <person name="Donnelly M.J."/>
            <person name="Kadowaki T."/>
            <person name="McGarry J.W."/>
            <person name="Darby A.C."/>
            <person name="Makepeace B.L."/>
        </authorList>
    </citation>
    <scope>NUCLEOTIDE SEQUENCE [LARGE SCALE GENOMIC DNA]</scope>
    <source>
        <strain evidence="32">UoL-UT</strain>
    </source>
</reference>
<dbReference type="GO" id="GO:0016042">
    <property type="term" value="P:lipid catabolic process"/>
    <property type="evidence" value="ECO:0007669"/>
    <property type="project" value="UniProtKB-KW"/>
</dbReference>
<evidence type="ECO:0000256" key="21">
    <source>
        <dbReference type="ARBA" id="ARBA00047290"/>
    </source>
</evidence>
<evidence type="ECO:0000256" key="18">
    <source>
        <dbReference type="ARBA" id="ARBA00031167"/>
    </source>
</evidence>
<keyword evidence="14" id="KW-0472">Membrane</keyword>
<evidence type="ECO:0000256" key="10">
    <source>
        <dbReference type="ARBA" id="ARBA00022801"/>
    </source>
</evidence>
<evidence type="ECO:0000256" key="19">
    <source>
        <dbReference type="ARBA" id="ARBA00032556"/>
    </source>
</evidence>
<dbReference type="GO" id="GO:0098552">
    <property type="term" value="C:side of membrane"/>
    <property type="evidence" value="ECO:0007669"/>
    <property type="project" value="UniProtKB-KW"/>
</dbReference>
<dbReference type="GO" id="GO:0005886">
    <property type="term" value="C:plasma membrane"/>
    <property type="evidence" value="ECO:0007669"/>
    <property type="project" value="UniProtKB-SubCell"/>
</dbReference>
<feature type="non-terminal residue" evidence="32">
    <location>
        <position position="1"/>
    </location>
</feature>